<dbReference type="EMBL" id="CZBI01000005">
    <property type="protein sequence ID" value="CUQ34109.1"/>
    <property type="molecule type" value="Genomic_DNA"/>
</dbReference>
<proteinExistence type="predicted"/>
<reference evidence="1 2" key="1">
    <citation type="submission" date="2015-09" db="EMBL/GenBank/DDBJ databases">
        <authorList>
            <consortium name="Pathogen Informatics"/>
        </authorList>
    </citation>
    <scope>NUCLEOTIDE SEQUENCE [LARGE SCALE GENOMIC DNA]</scope>
    <source>
        <strain evidence="1 2">2789STDY5834945</strain>
    </source>
</reference>
<accession>A0A174VSX8</accession>
<evidence type="ECO:0000313" key="2">
    <source>
        <dbReference type="Proteomes" id="UP000095541"/>
    </source>
</evidence>
<organism evidence="1 2">
    <name type="scientific">Bacteroides thetaiotaomicron</name>
    <dbReference type="NCBI Taxonomy" id="818"/>
    <lineage>
        <taxon>Bacteria</taxon>
        <taxon>Pseudomonadati</taxon>
        <taxon>Bacteroidota</taxon>
        <taxon>Bacteroidia</taxon>
        <taxon>Bacteroidales</taxon>
        <taxon>Bacteroidaceae</taxon>
        <taxon>Bacteroides</taxon>
    </lineage>
</organism>
<dbReference type="RefSeq" id="WP_055220878.1">
    <property type="nucleotide sequence ID" value="NZ_CZBI01000005.1"/>
</dbReference>
<dbReference type="AlphaFoldDB" id="A0A174VSX8"/>
<gene>
    <name evidence="1" type="ORF">ERS852557_03714</name>
</gene>
<name>A0A174VSX8_BACT4</name>
<dbReference type="InterPro" id="IPR025586">
    <property type="entry name" value="PcfJ"/>
</dbReference>
<evidence type="ECO:0000313" key="1">
    <source>
        <dbReference type="EMBL" id="CUQ34109.1"/>
    </source>
</evidence>
<dbReference type="Proteomes" id="UP000095541">
    <property type="component" value="Unassembled WGS sequence"/>
</dbReference>
<sequence length="424" mass="49475">MKPKNKFQRNIIEASKSLQPLTIKQIQWGLEHSINHVGHKSAKKIVTCTKCGHQWKSDTKRKHEKCPHCGTRLTIHEGRKRIFNDCGYFTVITACKDYQVVRSVMVKCSLRVGKPAEYEWAEVMQRWIAPNGEHVTFTRLRQTMGTLYYDLWLFCTPLELRKENHIFNLVHSGTVCPFMSVTHELRKRGFQKSFYGQSPLNFFHALLTDNRMETLLKTGQTKLLRHFMEHPKENVEDYWQSIRICNRNGYKVHDAVTWCDYIDALKYLGKDVRNMKYVCPQNLSREHDKACRKVVERELEKEMNGNTPKFLSKEHCYLLNKGRFFGLSFSDGVICVKVIESVRDMILEGRAMHHCVGGYHTKKDSLILSATINGKRIETVEVSLSQMKVVQCRGVCNSNTKYHDRIIKLVEDNVEQIRQRMEAA</sequence>
<dbReference type="Pfam" id="PF14284">
    <property type="entry name" value="PcfJ"/>
    <property type="match status" value="1"/>
</dbReference>
<protein>
    <submittedName>
        <fullName evidence="1">Phage-like protein</fullName>
    </submittedName>
</protein>